<feature type="transmembrane region" description="Helical" evidence="9">
    <location>
        <begin position="77"/>
        <end position="96"/>
    </location>
</feature>
<feature type="transmembrane region" description="Helical" evidence="9">
    <location>
        <begin position="336"/>
        <end position="360"/>
    </location>
</feature>
<feature type="transmembrane region" description="Helical" evidence="9">
    <location>
        <begin position="279"/>
        <end position="301"/>
    </location>
</feature>
<keyword evidence="7 9" id="KW-0472">Membrane</keyword>
<reference evidence="11" key="2">
    <citation type="submission" date="2023-03" db="EMBL/GenBank/DDBJ databases">
        <authorList>
            <person name="Inwood S.N."/>
            <person name="Skelly J.G."/>
            <person name="Guhlin J."/>
            <person name="Harrop T.W.R."/>
            <person name="Goldson S.G."/>
            <person name="Dearden P.K."/>
        </authorList>
    </citation>
    <scope>NUCLEOTIDE SEQUENCE</scope>
    <source>
        <strain evidence="11">Lincoln</strain>
        <tissue evidence="11">Whole body</tissue>
    </source>
</reference>
<evidence type="ECO:0000259" key="10">
    <source>
        <dbReference type="PROSITE" id="PS50850"/>
    </source>
</evidence>
<evidence type="ECO:0000256" key="7">
    <source>
        <dbReference type="ARBA" id="ARBA00023136"/>
    </source>
</evidence>
<dbReference type="InterPro" id="IPR050549">
    <property type="entry name" value="MFS_Trehalose_Transporter"/>
</dbReference>
<evidence type="ECO:0000256" key="2">
    <source>
        <dbReference type="ARBA" id="ARBA00022448"/>
    </source>
</evidence>
<gene>
    <name evidence="11" type="ORF">PV327_000147</name>
</gene>
<dbReference type="InterPro" id="IPR020846">
    <property type="entry name" value="MFS_dom"/>
</dbReference>
<evidence type="ECO:0000256" key="9">
    <source>
        <dbReference type="SAM" id="Phobius"/>
    </source>
</evidence>
<feature type="transmembrane region" description="Helical" evidence="9">
    <location>
        <begin position="308"/>
        <end position="330"/>
    </location>
</feature>
<evidence type="ECO:0000256" key="5">
    <source>
        <dbReference type="ARBA" id="ARBA00022692"/>
    </source>
</evidence>
<dbReference type="InterPro" id="IPR003663">
    <property type="entry name" value="Sugar/inositol_transpt"/>
</dbReference>
<sequence>MTMGYSAVLLPQLWRINATDISSMNVTRLKGSLATGSDDPTITSTHEESWIAASAAIAMVPGCWISTLLMDKLGRKSAFMIINPIFALGWNILAFANEFSTLIVGRVLCGFSAGLLGATSPVYIVEITHPHLRGLLLACLSLAVALGILSSHVLGTWLHWRLTAHLCGLIPISCFIFGYFVPETPSWLLKHDRQVAALNTWQFLKGKDSPIEFANLNNNIHCNHNNEEKSWRELYLVKPFLMPLFIICVFAFTSQFSGVNVVTFYCVKMLTDIVGTDNAYLTTIILDCVRVIFSIVACWLTKRCSRRLLTNISGFSTAMTLFALSACLYGDYGQPWISIVFLFIYICTVSLGLVPLPWLLCAELFPDASTRALGSGLSAGFAFICFFGSVKTGPIALEVILPHGTFAVYGTIALLGTVFLHFCLPETKDKTLDDIRNDFTGINTDVTPKKVNRY</sequence>
<feature type="transmembrane region" description="Helical" evidence="9">
    <location>
        <begin position="135"/>
        <end position="154"/>
    </location>
</feature>
<dbReference type="AlphaFoldDB" id="A0AA39G622"/>
<feature type="transmembrane region" description="Helical" evidence="9">
    <location>
        <begin position="406"/>
        <end position="424"/>
    </location>
</feature>
<dbReference type="PRINTS" id="PR00171">
    <property type="entry name" value="SUGRTRNSPORT"/>
</dbReference>
<keyword evidence="3" id="KW-1003">Cell membrane</keyword>
<evidence type="ECO:0000313" key="12">
    <source>
        <dbReference type="Proteomes" id="UP001168972"/>
    </source>
</evidence>
<protein>
    <recommendedName>
        <fullName evidence="10">Major facilitator superfamily (MFS) profile domain-containing protein</fullName>
    </recommendedName>
</protein>
<dbReference type="PANTHER" id="PTHR48021:SF68">
    <property type="entry name" value="MAJOR FACILITATOR SUPERFAMILY (MFS) PROFILE DOMAIN-CONTAINING PROTEIN"/>
    <property type="match status" value="1"/>
</dbReference>
<evidence type="ECO:0000256" key="6">
    <source>
        <dbReference type="ARBA" id="ARBA00022989"/>
    </source>
</evidence>
<dbReference type="InterPro" id="IPR005828">
    <property type="entry name" value="MFS_sugar_transport-like"/>
</dbReference>
<proteinExistence type="predicted"/>
<evidence type="ECO:0000256" key="4">
    <source>
        <dbReference type="ARBA" id="ARBA00022597"/>
    </source>
</evidence>
<dbReference type="Pfam" id="PF00083">
    <property type="entry name" value="Sugar_tr"/>
    <property type="match status" value="1"/>
</dbReference>
<feature type="transmembrane region" description="Helical" evidence="9">
    <location>
        <begin position="372"/>
        <end position="390"/>
    </location>
</feature>
<organism evidence="11 12">
    <name type="scientific">Microctonus hyperodae</name>
    <name type="common">Parasitoid wasp</name>
    <dbReference type="NCBI Taxonomy" id="165561"/>
    <lineage>
        <taxon>Eukaryota</taxon>
        <taxon>Metazoa</taxon>
        <taxon>Ecdysozoa</taxon>
        <taxon>Arthropoda</taxon>
        <taxon>Hexapoda</taxon>
        <taxon>Insecta</taxon>
        <taxon>Pterygota</taxon>
        <taxon>Neoptera</taxon>
        <taxon>Endopterygota</taxon>
        <taxon>Hymenoptera</taxon>
        <taxon>Apocrita</taxon>
        <taxon>Ichneumonoidea</taxon>
        <taxon>Braconidae</taxon>
        <taxon>Euphorinae</taxon>
        <taxon>Microctonus</taxon>
    </lineage>
</organism>
<dbReference type="Proteomes" id="UP001168972">
    <property type="component" value="Unassembled WGS sequence"/>
</dbReference>
<dbReference type="GO" id="GO:0022857">
    <property type="term" value="F:transmembrane transporter activity"/>
    <property type="evidence" value="ECO:0007669"/>
    <property type="project" value="InterPro"/>
</dbReference>
<comment type="subcellular location">
    <subcellularLocation>
        <location evidence="1">Cell membrane</location>
        <topology evidence="1">Multi-pass membrane protein</topology>
    </subcellularLocation>
</comment>
<accession>A0AA39G622</accession>
<dbReference type="InterPro" id="IPR036259">
    <property type="entry name" value="MFS_trans_sf"/>
</dbReference>
<keyword evidence="12" id="KW-1185">Reference proteome</keyword>
<keyword evidence="8" id="KW-0325">Glycoprotein</keyword>
<dbReference type="PANTHER" id="PTHR48021">
    <property type="match status" value="1"/>
</dbReference>
<evidence type="ECO:0000256" key="3">
    <source>
        <dbReference type="ARBA" id="ARBA00022475"/>
    </source>
</evidence>
<dbReference type="GO" id="GO:0005886">
    <property type="term" value="C:plasma membrane"/>
    <property type="evidence" value="ECO:0007669"/>
    <property type="project" value="UniProtKB-SubCell"/>
</dbReference>
<keyword evidence="5 9" id="KW-0812">Transmembrane</keyword>
<dbReference type="EMBL" id="JAQQBR010000001">
    <property type="protein sequence ID" value="KAK0181971.1"/>
    <property type="molecule type" value="Genomic_DNA"/>
</dbReference>
<keyword evidence="4" id="KW-0762">Sugar transport</keyword>
<dbReference type="SUPFAM" id="SSF103473">
    <property type="entry name" value="MFS general substrate transporter"/>
    <property type="match status" value="1"/>
</dbReference>
<evidence type="ECO:0000313" key="11">
    <source>
        <dbReference type="EMBL" id="KAK0181971.1"/>
    </source>
</evidence>
<dbReference type="InterPro" id="IPR005829">
    <property type="entry name" value="Sugar_transporter_CS"/>
</dbReference>
<feature type="transmembrane region" description="Helical" evidence="9">
    <location>
        <begin position="240"/>
        <end position="259"/>
    </location>
</feature>
<dbReference type="PROSITE" id="PS00217">
    <property type="entry name" value="SUGAR_TRANSPORT_2"/>
    <property type="match status" value="1"/>
</dbReference>
<name>A0AA39G622_MICHY</name>
<evidence type="ECO:0000256" key="8">
    <source>
        <dbReference type="ARBA" id="ARBA00023180"/>
    </source>
</evidence>
<keyword evidence="6 9" id="KW-1133">Transmembrane helix</keyword>
<keyword evidence="2" id="KW-0813">Transport</keyword>
<reference evidence="11" key="1">
    <citation type="journal article" date="2023" name="bioRxiv">
        <title>Scaffold-level genome assemblies of two parasitoid biocontrol wasps reveal the parthenogenesis mechanism and an associated novel virus.</title>
        <authorList>
            <person name="Inwood S."/>
            <person name="Skelly J."/>
            <person name="Guhlin J."/>
            <person name="Harrop T."/>
            <person name="Goldson S."/>
            <person name="Dearden P."/>
        </authorList>
    </citation>
    <scope>NUCLEOTIDE SEQUENCE</scope>
    <source>
        <strain evidence="11">Lincoln</strain>
        <tissue evidence="11">Whole body</tissue>
    </source>
</reference>
<dbReference type="FunFam" id="1.20.1250.20:FF:000218">
    <property type="entry name" value="facilitated trehalose transporter Tret1"/>
    <property type="match status" value="1"/>
</dbReference>
<feature type="transmembrane region" description="Helical" evidence="9">
    <location>
        <begin position="102"/>
        <end position="123"/>
    </location>
</feature>
<feature type="transmembrane region" description="Helical" evidence="9">
    <location>
        <begin position="160"/>
        <end position="181"/>
    </location>
</feature>
<feature type="domain" description="Major facilitator superfamily (MFS) profile" evidence="10">
    <location>
        <begin position="1"/>
        <end position="428"/>
    </location>
</feature>
<evidence type="ECO:0000256" key="1">
    <source>
        <dbReference type="ARBA" id="ARBA00004651"/>
    </source>
</evidence>
<dbReference type="PROSITE" id="PS50850">
    <property type="entry name" value="MFS"/>
    <property type="match status" value="1"/>
</dbReference>
<comment type="caution">
    <text evidence="11">The sequence shown here is derived from an EMBL/GenBank/DDBJ whole genome shotgun (WGS) entry which is preliminary data.</text>
</comment>
<feature type="transmembrane region" description="Helical" evidence="9">
    <location>
        <begin position="50"/>
        <end position="70"/>
    </location>
</feature>
<dbReference type="Gene3D" id="1.20.1250.20">
    <property type="entry name" value="MFS general substrate transporter like domains"/>
    <property type="match status" value="1"/>
</dbReference>